<dbReference type="InterPro" id="IPR036996">
    <property type="entry name" value="PA28_N_sf"/>
</dbReference>
<dbReference type="InterPro" id="IPR009077">
    <property type="entry name" value="Proteasome_activ_PA28"/>
</dbReference>
<dbReference type="GO" id="GO:0061133">
    <property type="term" value="F:endopeptidase activator activity"/>
    <property type="evidence" value="ECO:0007669"/>
    <property type="project" value="TreeGrafter"/>
</dbReference>
<dbReference type="Pfam" id="PF02252">
    <property type="entry name" value="PA28_C"/>
    <property type="match status" value="1"/>
</dbReference>
<reference evidence="9" key="2">
    <citation type="submission" date="2025-08" db="UniProtKB">
        <authorList>
            <consortium name="Ensembl"/>
        </authorList>
    </citation>
    <scope>IDENTIFICATION</scope>
</reference>
<dbReference type="GO" id="GO:0005737">
    <property type="term" value="C:cytoplasm"/>
    <property type="evidence" value="ECO:0007669"/>
    <property type="project" value="TreeGrafter"/>
</dbReference>
<evidence type="ECO:0000313" key="9">
    <source>
        <dbReference type="Ensembl" id="ENSDCDP00010043703.1"/>
    </source>
</evidence>
<gene>
    <name evidence="9" type="primary">PSME3</name>
</gene>
<feature type="domain" description="Proteasome activator PA28 C-terminal" evidence="8">
    <location>
        <begin position="103"/>
        <end position="245"/>
    </location>
</feature>
<dbReference type="InterPro" id="IPR003186">
    <property type="entry name" value="PA28_C"/>
</dbReference>
<evidence type="ECO:0000256" key="6">
    <source>
        <dbReference type="ARBA" id="ARBA00042192"/>
    </source>
</evidence>
<dbReference type="Gene3D" id="1.20.5.120">
    <property type="entry name" value="Proteasome activator pa28, N-terminal domain"/>
    <property type="match status" value="1"/>
</dbReference>
<dbReference type="InterPro" id="IPR036997">
    <property type="entry name" value="PA28_C_sf"/>
</dbReference>
<evidence type="ECO:0000259" key="8">
    <source>
        <dbReference type="Pfam" id="PF02252"/>
    </source>
</evidence>
<dbReference type="GO" id="GO:0005654">
    <property type="term" value="C:nucleoplasm"/>
    <property type="evidence" value="ECO:0007669"/>
    <property type="project" value="TreeGrafter"/>
</dbReference>
<dbReference type="InterPro" id="IPR036252">
    <property type="entry name" value="Proteasome_activ_sf"/>
</dbReference>
<dbReference type="PANTHER" id="PTHR10660">
    <property type="entry name" value="PROTEASOME REGULATOR PA28"/>
    <property type="match status" value="1"/>
</dbReference>
<dbReference type="SUPFAM" id="SSF47216">
    <property type="entry name" value="Proteasome activator"/>
    <property type="match status" value="1"/>
</dbReference>
<sequence>MSNVLKVAVYTNRGLQNIAENLVASFFPQKLLELDSLLKEPILHIHDLKEIHSEIDLTVPDPVLLTNSHDGVEVVRPTYSCRGSFEHGPCESTKVFVMPGGMLKSNGQLVDLIERVKPEIRTLIEKCNTVKMWVQLLIPRIEDGNNFGVSIQEETVAELRTVEGEAASYLDQISRYYITRAKLVSKIAKYPHVEDYRRTVTEIDEKEYISLKIIVSELRNQYVTLHDMILKNIEKIKRPRSSNTDALY</sequence>
<keyword evidence="3" id="KW-0007">Acetylation</keyword>
<protein>
    <recommendedName>
        <fullName evidence="4">Proteasome activator complex subunit 3</fullName>
    </recommendedName>
    <alternativeName>
        <fullName evidence="6">Activator of multicatalytic protease subunit 3</fullName>
    </alternativeName>
    <alternativeName>
        <fullName evidence="5">Proteasome activator 28 subunit gamma</fullName>
    </alternativeName>
</protein>
<proteinExistence type="inferred from homology"/>
<evidence type="ECO:0000259" key="7">
    <source>
        <dbReference type="Pfam" id="PF02251"/>
    </source>
</evidence>
<feature type="domain" description="Proteasome activator PA28 N-terminal" evidence="7">
    <location>
        <begin position="15"/>
        <end position="62"/>
    </location>
</feature>
<dbReference type="AlphaFoldDB" id="A0AAY4DE57"/>
<dbReference type="PANTHER" id="PTHR10660:SF4">
    <property type="entry name" value="PROTEASOME ACTIVATOR COMPLEX SUBUNIT 3"/>
    <property type="match status" value="1"/>
</dbReference>
<evidence type="ECO:0000256" key="5">
    <source>
        <dbReference type="ARBA" id="ARBA00041718"/>
    </source>
</evidence>
<comment type="similarity">
    <text evidence="1">Belongs to the PA28 family.</text>
</comment>
<reference evidence="9 10" key="1">
    <citation type="submission" date="2020-06" db="EMBL/GenBank/DDBJ databases">
        <authorList>
            <consortium name="Wellcome Sanger Institute Data Sharing"/>
        </authorList>
    </citation>
    <scope>NUCLEOTIDE SEQUENCE [LARGE SCALE GENOMIC DNA]</scope>
</reference>
<dbReference type="GO" id="GO:0008537">
    <property type="term" value="C:proteasome activator complex"/>
    <property type="evidence" value="ECO:0007669"/>
    <property type="project" value="InterPro"/>
</dbReference>
<dbReference type="Ensembl" id="ENSDCDT00010053771.1">
    <property type="protein sequence ID" value="ENSDCDP00010043703.1"/>
    <property type="gene ID" value="ENSDCDG00010027188.1"/>
</dbReference>
<dbReference type="Pfam" id="PF02251">
    <property type="entry name" value="PA28_N"/>
    <property type="match status" value="1"/>
</dbReference>
<dbReference type="Gene3D" id="1.20.120.180">
    <property type="entry name" value="Proteasome activator pa28, C-terminal domain"/>
    <property type="match status" value="1"/>
</dbReference>
<accession>A0AAY4DE57</accession>
<dbReference type="GO" id="GO:2000045">
    <property type="term" value="P:regulation of G1/S transition of mitotic cell cycle"/>
    <property type="evidence" value="ECO:0007669"/>
    <property type="project" value="TreeGrafter"/>
</dbReference>
<name>A0AAY4DE57_9TELE</name>
<keyword evidence="10" id="KW-1185">Reference proteome</keyword>
<evidence type="ECO:0000313" key="10">
    <source>
        <dbReference type="Proteomes" id="UP000694580"/>
    </source>
</evidence>
<dbReference type="GeneTree" id="ENSGT00950000183098"/>
<keyword evidence="2" id="KW-0647">Proteasome</keyword>
<evidence type="ECO:0000256" key="1">
    <source>
        <dbReference type="ARBA" id="ARBA00005883"/>
    </source>
</evidence>
<evidence type="ECO:0000256" key="3">
    <source>
        <dbReference type="ARBA" id="ARBA00022990"/>
    </source>
</evidence>
<reference evidence="9" key="3">
    <citation type="submission" date="2025-09" db="UniProtKB">
        <authorList>
            <consortium name="Ensembl"/>
        </authorList>
    </citation>
    <scope>IDENTIFICATION</scope>
</reference>
<dbReference type="InterPro" id="IPR003185">
    <property type="entry name" value="Proteasome_activ_PA28_N"/>
</dbReference>
<evidence type="ECO:0000256" key="4">
    <source>
        <dbReference type="ARBA" id="ARBA00039311"/>
    </source>
</evidence>
<dbReference type="GO" id="GO:0061136">
    <property type="term" value="P:regulation of proteasomal protein catabolic process"/>
    <property type="evidence" value="ECO:0007669"/>
    <property type="project" value="TreeGrafter"/>
</dbReference>
<organism evidence="9 10">
    <name type="scientific">Denticeps clupeoides</name>
    <name type="common">denticle herring</name>
    <dbReference type="NCBI Taxonomy" id="299321"/>
    <lineage>
        <taxon>Eukaryota</taxon>
        <taxon>Metazoa</taxon>
        <taxon>Chordata</taxon>
        <taxon>Craniata</taxon>
        <taxon>Vertebrata</taxon>
        <taxon>Euteleostomi</taxon>
        <taxon>Actinopterygii</taxon>
        <taxon>Neopterygii</taxon>
        <taxon>Teleostei</taxon>
        <taxon>Clupei</taxon>
        <taxon>Clupeiformes</taxon>
        <taxon>Denticipitoidei</taxon>
        <taxon>Denticipitidae</taxon>
        <taxon>Denticeps</taxon>
    </lineage>
</organism>
<evidence type="ECO:0000256" key="2">
    <source>
        <dbReference type="ARBA" id="ARBA00022942"/>
    </source>
</evidence>
<dbReference type="Proteomes" id="UP000694580">
    <property type="component" value="Chromosome 7"/>
</dbReference>